<keyword evidence="3" id="KW-0285">Flavoprotein</keyword>
<dbReference type="InterPro" id="IPR006093">
    <property type="entry name" value="Oxy_OxRdtase_FAD_BS"/>
</dbReference>
<dbReference type="Gene3D" id="3.20.20.30">
    <property type="entry name" value="Luciferase-like domain"/>
    <property type="match status" value="1"/>
</dbReference>
<dbReference type="CDD" id="cd01097">
    <property type="entry name" value="Tetrahydromethanopterin_reductase"/>
    <property type="match status" value="1"/>
</dbReference>
<dbReference type="InterPro" id="IPR016169">
    <property type="entry name" value="FAD-bd_PCMH_sub2"/>
</dbReference>
<dbReference type="InterPro" id="IPR016167">
    <property type="entry name" value="FAD-bd_PCMH_sub1"/>
</dbReference>
<dbReference type="Gene3D" id="3.40.462.20">
    <property type="match status" value="1"/>
</dbReference>
<organism evidence="7 8">
    <name type="scientific">Conexibacter stalactiti</name>
    <dbReference type="NCBI Taxonomy" id="1940611"/>
    <lineage>
        <taxon>Bacteria</taxon>
        <taxon>Bacillati</taxon>
        <taxon>Actinomycetota</taxon>
        <taxon>Thermoleophilia</taxon>
        <taxon>Solirubrobacterales</taxon>
        <taxon>Conexibacteraceae</taxon>
        <taxon>Conexibacter</taxon>
    </lineage>
</organism>
<reference evidence="7 8" key="2">
    <citation type="submission" date="2023-10" db="EMBL/GenBank/DDBJ databases">
        <authorList>
            <person name="Han X.F."/>
        </authorList>
    </citation>
    <scope>NUCLEOTIDE SEQUENCE [LARGE SCALE GENOMIC DNA]</scope>
    <source>
        <strain evidence="7 8">KCTC 39840</strain>
    </source>
</reference>
<name>A0ABU4I0X6_9ACTN</name>
<evidence type="ECO:0000313" key="7">
    <source>
        <dbReference type="EMBL" id="MDW5598814.1"/>
    </source>
</evidence>
<keyword evidence="8" id="KW-1185">Reference proteome</keyword>
<protein>
    <submittedName>
        <fullName evidence="7">LLM class flavin-dependent oxidoreductase</fullName>
    </submittedName>
</protein>
<dbReference type="SUPFAM" id="SSF56176">
    <property type="entry name" value="FAD-binding/transporter-associated domain-like"/>
    <property type="match status" value="1"/>
</dbReference>
<dbReference type="PANTHER" id="PTHR42973">
    <property type="entry name" value="BINDING OXIDOREDUCTASE, PUTATIVE (AFU_ORTHOLOGUE AFUA_1G17690)-RELATED"/>
    <property type="match status" value="1"/>
</dbReference>
<evidence type="ECO:0000256" key="1">
    <source>
        <dbReference type="ARBA" id="ARBA00001974"/>
    </source>
</evidence>
<dbReference type="Proteomes" id="UP001284601">
    <property type="component" value="Unassembled WGS sequence"/>
</dbReference>
<evidence type="ECO:0000256" key="4">
    <source>
        <dbReference type="ARBA" id="ARBA00022827"/>
    </source>
</evidence>
<keyword evidence="5" id="KW-0560">Oxidoreductase</keyword>
<accession>A0ABU4I0X6</accession>
<evidence type="ECO:0000256" key="2">
    <source>
        <dbReference type="ARBA" id="ARBA00005466"/>
    </source>
</evidence>
<dbReference type="InterPro" id="IPR050416">
    <property type="entry name" value="FAD-linked_Oxidoreductase"/>
</dbReference>
<comment type="similarity">
    <text evidence="2">Belongs to the oxygen-dependent FAD-linked oxidoreductase family.</text>
</comment>
<dbReference type="RefSeq" id="WP_318601402.1">
    <property type="nucleotide sequence ID" value="NZ_JAWSTH010000188.1"/>
</dbReference>
<keyword evidence="4" id="KW-0274">FAD</keyword>
<dbReference type="Gene3D" id="3.30.43.10">
    <property type="entry name" value="Uridine Diphospho-n-acetylenolpyruvylglucosamine Reductase, domain 2"/>
    <property type="match status" value="1"/>
</dbReference>
<dbReference type="Gene3D" id="3.30.465.10">
    <property type="match status" value="1"/>
</dbReference>
<dbReference type="PROSITE" id="PS00862">
    <property type="entry name" value="OX2_COVAL_FAD"/>
    <property type="match status" value="1"/>
</dbReference>
<evidence type="ECO:0000313" key="8">
    <source>
        <dbReference type="Proteomes" id="UP001284601"/>
    </source>
</evidence>
<dbReference type="PANTHER" id="PTHR42973:SF39">
    <property type="entry name" value="FAD-BINDING PCMH-TYPE DOMAIN-CONTAINING PROTEIN"/>
    <property type="match status" value="1"/>
</dbReference>
<comment type="cofactor">
    <cofactor evidence="1">
        <name>FAD</name>
        <dbReference type="ChEBI" id="CHEBI:57692"/>
    </cofactor>
</comment>
<dbReference type="InterPro" id="IPR016166">
    <property type="entry name" value="FAD-bd_PCMH"/>
</dbReference>
<dbReference type="InterPro" id="IPR006094">
    <property type="entry name" value="Oxid_FAD_bind_N"/>
</dbReference>
<dbReference type="InterPro" id="IPR036318">
    <property type="entry name" value="FAD-bd_PCMH-like_sf"/>
</dbReference>
<proteinExistence type="inferred from homology"/>
<sequence length="761" mass="80232">MADYGHELAFGTFITPQNQRPEEVVALAQVTERAGLDLATFQDHPYQPAFLDTWTLLSWVAAKTERLRVSANVLNLPLRPPAVIARAAASLDLLSGGRVELGLGAGAFWDGIEAMGGRRLTPGQSVDALSEAIDVIRAIWDVSERGGVRVDGEHHRVHGAKRGPAPAHDISIWLGAYKPRMLRLTGGKADGWLPSLSYLPPDQFAPANAAIDAAASAAGRDPREVRRLLNISGAFSDSASGLLQGPPRQWVEQLLALVLDHGFSTFILAADDARTIERFGQEVAPALREAVARERRAAGTETGTVIRGPKALALRREGIDYDALPATLAAQAVEPGDRDYAAVRSTYIRGGSPGLVLRARDAADVQAALAYAREQAVPLAIRSGGHGISGRSTNDGGIVLDVGALNAIELLDPASGRVRLGPGARWGEVAQALAPHGLAISSGDYGDVGVGGLATTGGIGFMARKHGLTIDRVVAAELVLADGTLVRADADHHPDLFWAVRGAGANFGVVTAIELEAAPLGEVVFSTMAFEASASLLERWGAVVEAAPRELTSFLGLYAQRRDAPVVQLHTLWAGDDVGAATDALTPLLSIGPLLDQQAHLLPYPAVVPAHGGQHTGGGAAPAFRAGLLHHVTPQAAEAIFGLAASGVAPMQQLRAVGGAVNDLDPLATAYAHRTQSFSLNAVGGSRRLLDERWDALIAPHTDGLYLSFDSDPRPERLHDAFPGETLARLRRLKARYDPGNRFDQNFAIPPADLAEPALPV</sequence>
<feature type="domain" description="FAD-binding PCMH-type" evidence="6">
    <location>
        <begin position="349"/>
        <end position="520"/>
    </location>
</feature>
<dbReference type="Pfam" id="PF00296">
    <property type="entry name" value="Bac_luciferase"/>
    <property type="match status" value="1"/>
</dbReference>
<dbReference type="InterPro" id="IPR011251">
    <property type="entry name" value="Luciferase-like_dom"/>
</dbReference>
<evidence type="ECO:0000259" key="6">
    <source>
        <dbReference type="PROSITE" id="PS51387"/>
    </source>
</evidence>
<dbReference type="PROSITE" id="PS51387">
    <property type="entry name" value="FAD_PCMH"/>
    <property type="match status" value="1"/>
</dbReference>
<reference evidence="8" key="1">
    <citation type="submission" date="2023-07" db="EMBL/GenBank/DDBJ databases">
        <title>Conexibacter stalactiti sp. nov., isolated from stalactites in a lava cave and emended description of the genus Conexibacter.</title>
        <authorList>
            <person name="Lee S.D."/>
        </authorList>
    </citation>
    <scope>NUCLEOTIDE SEQUENCE [LARGE SCALE GENOMIC DNA]</scope>
    <source>
        <strain evidence="8">KCTC 39840</strain>
    </source>
</reference>
<dbReference type="InterPro" id="IPR036661">
    <property type="entry name" value="Luciferase-like_sf"/>
</dbReference>
<dbReference type="EMBL" id="JAWSTH010000188">
    <property type="protein sequence ID" value="MDW5598814.1"/>
    <property type="molecule type" value="Genomic_DNA"/>
</dbReference>
<comment type="caution">
    <text evidence="7">The sequence shown here is derived from an EMBL/GenBank/DDBJ whole genome shotgun (WGS) entry which is preliminary data.</text>
</comment>
<evidence type="ECO:0000256" key="5">
    <source>
        <dbReference type="ARBA" id="ARBA00023002"/>
    </source>
</evidence>
<gene>
    <name evidence="7" type="ORF">R7226_30935</name>
</gene>
<dbReference type="SUPFAM" id="SSF51679">
    <property type="entry name" value="Bacterial luciferase-like"/>
    <property type="match status" value="1"/>
</dbReference>
<dbReference type="Pfam" id="PF01565">
    <property type="entry name" value="FAD_binding_4"/>
    <property type="match status" value="1"/>
</dbReference>
<evidence type="ECO:0000256" key="3">
    <source>
        <dbReference type="ARBA" id="ARBA00022630"/>
    </source>
</evidence>